<reference evidence="2" key="2">
    <citation type="journal article" date="2024" name="Plant">
        <title>Genomic evolution and insights into agronomic trait innovations of Sesamum species.</title>
        <authorList>
            <person name="Miao H."/>
            <person name="Wang L."/>
            <person name="Qu L."/>
            <person name="Liu H."/>
            <person name="Sun Y."/>
            <person name="Le M."/>
            <person name="Wang Q."/>
            <person name="Wei S."/>
            <person name="Zheng Y."/>
            <person name="Lin W."/>
            <person name="Duan Y."/>
            <person name="Cao H."/>
            <person name="Xiong S."/>
            <person name="Wang X."/>
            <person name="Wei L."/>
            <person name="Li C."/>
            <person name="Ma Q."/>
            <person name="Ju M."/>
            <person name="Zhao R."/>
            <person name="Li G."/>
            <person name="Mu C."/>
            <person name="Tian Q."/>
            <person name="Mei H."/>
            <person name="Zhang T."/>
            <person name="Gao T."/>
            <person name="Zhang H."/>
        </authorList>
    </citation>
    <scope>NUCLEOTIDE SEQUENCE</scope>
    <source>
        <strain evidence="2">K16</strain>
    </source>
</reference>
<reference evidence="2" key="1">
    <citation type="submission" date="2020-06" db="EMBL/GenBank/DDBJ databases">
        <authorList>
            <person name="Li T."/>
            <person name="Hu X."/>
            <person name="Zhang T."/>
            <person name="Song X."/>
            <person name="Zhang H."/>
            <person name="Dai N."/>
            <person name="Sheng W."/>
            <person name="Hou X."/>
            <person name="Wei L."/>
        </authorList>
    </citation>
    <scope>NUCLEOTIDE SEQUENCE</scope>
    <source>
        <strain evidence="2">K16</strain>
        <tissue evidence="2">Leaf</tissue>
    </source>
</reference>
<evidence type="ECO:0000256" key="1">
    <source>
        <dbReference type="SAM" id="MobiDB-lite"/>
    </source>
</evidence>
<protein>
    <submittedName>
        <fullName evidence="2">Uncharacterized protein</fullName>
    </submittedName>
</protein>
<dbReference type="EMBL" id="JACGWL010000003">
    <property type="protein sequence ID" value="KAK4405896.1"/>
    <property type="molecule type" value="Genomic_DNA"/>
</dbReference>
<accession>A0AAE1X663</accession>
<comment type="caution">
    <text evidence="2">The sequence shown here is derived from an EMBL/GenBank/DDBJ whole genome shotgun (WGS) entry which is preliminary data.</text>
</comment>
<gene>
    <name evidence="2" type="ORF">Sango_0596100</name>
</gene>
<dbReference type="Proteomes" id="UP001289374">
    <property type="component" value="Unassembled WGS sequence"/>
</dbReference>
<name>A0AAE1X663_9LAMI</name>
<sequence length="122" mass="13555">MKASTRLSSAVFQLTPTRTRFVSFCKHSRDMERVYTIETEILQIEEAIAMQSNNDVEDHQEKPPGGCEANKSVPDANEEKAIVLYKPGAPLPETSGSCSEEGNSKTSNMAKKKYVKMDLDVL</sequence>
<feature type="region of interest" description="Disordered" evidence="1">
    <location>
        <begin position="53"/>
        <end position="74"/>
    </location>
</feature>
<dbReference type="AlphaFoldDB" id="A0AAE1X663"/>
<keyword evidence="3" id="KW-1185">Reference proteome</keyword>
<evidence type="ECO:0000313" key="2">
    <source>
        <dbReference type="EMBL" id="KAK4405896.1"/>
    </source>
</evidence>
<evidence type="ECO:0000313" key="3">
    <source>
        <dbReference type="Proteomes" id="UP001289374"/>
    </source>
</evidence>
<organism evidence="2 3">
    <name type="scientific">Sesamum angolense</name>
    <dbReference type="NCBI Taxonomy" id="2727404"/>
    <lineage>
        <taxon>Eukaryota</taxon>
        <taxon>Viridiplantae</taxon>
        <taxon>Streptophyta</taxon>
        <taxon>Embryophyta</taxon>
        <taxon>Tracheophyta</taxon>
        <taxon>Spermatophyta</taxon>
        <taxon>Magnoliopsida</taxon>
        <taxon>eudicotyledons</taxon>
        <taxon>Gunneridae</taxon>
        <taxon>Pentapetalae</taxon>
        <taxon>asterids</taxon>
        <taxon>lamiids</taxon>
        <taxon>Lamiales</taxon>
        <taxon>Pedaliaceae</taxon>
        <taxon>Sesamum</taxon>
    </lineage>
</organism>
<proteinExistence type="predicted"/>